<proteinExistence type="predicted"/>
<dbReference type="AlphaFoldDB" id="A0A0C3AE58"/>
<dbReference type="Pfam" id="PF20152">
    <property type="entry name" value="DUF6534"/>
    <property type="match status" value="1"/>
</dbReference>
<keyword evidence="2" id="KW-0812">Transmembrane</keyword>
<evidence type="ECO:0000313" key="5">
    <source>
        <dbReference type="Proteomes" id="UP000054097"/>
    </source>
</evidence>
<dbReference type="EMBL" id="KN824345">
    <property type="protein sequence ID" value="KIM22940.1"/>
    <property type="molecule type" value="Genomic_DNA"/>
</dbReference>
<feature type="transmembrane region" description="Helical" evidence="2">
    <location>
        <begin position="225"/>
        <end position="249"/>
    </location>
</feature>
<reference evidence="5" key="2">
    <citation type="submission" date="2015-01" db="EMBL/GenBank/DDBJ databases">
        <title>Evolutionary Origins and Diversification of the Mycorrhizal Mutualists.</title>
        <authorList>
            <consortium name="DOE Joint Genome Institute"/>
            <consortium name="Mycorrhizal Genomics Consortium"/>
            <person name="Kohler A."/>
            <person name="Kuo A."/>
            <person name="Nagy L.G."/>
            <person name="Floudas D."/>
            <person name="Copeland A."/>
            <person name="Barry K.W."/>
            <person name="Cichocki N."/>
            <person name="Veneault-Fourrey C."/>
            <person name="LaButti K."/>
            <person name="Lindquist E.A."/>
            <person name="Lipzen A."/>
            <person name="Lundell T."/>
            <person name="Morin E."/>
            <person name="Murat C."/>
            <person name="Riley R."/>
            <person name="Ohm R."/>
            <person name="Sun H."/>
            <person name="Tunlid A."/>
            <person name="Henrissat B."/>
            <person name="Grigoriev I.V."/>
            <person name="Hibbett D.S."/>
            <person name="Martin F."/>
        </authorList>
    </citation>
    <scope>NUCLEOTIDE SEQUENCE [LARGE SCALE GENOMIC DNA]</scope>
    <source>
        <strain evidence="5">MAFF 305830</strain>
    </source>
</reference>
<keyword evidence="2" id="KW-1133">Transmembrane helix</keyword>
<protein>
    <recommendedName>
        <fullName evidence="3">DUF6534 domain-containing protein</fullName>
    </recommendedName>
</protein>
<feature type="region of interest" description="Disordered" evidence="1">
    <location>
        <begin position="321"/>
        <end position="360"/>
    </location>
</feature>
<feature type="transmembrane region" description="Helical" evidence="2">
    <location>
        <begin position="110"/>
        <end position="131"/>
    </location>
</feature>
<dbReference type="InterPro" id="IPR045339">
    <property type="entry name" value="DUF6534"/>
</dbReference>
<feature type="transmembrane region" description="Helical" evidence="2">
    <location>
        <begin position="143"/>
        <end position="167"/>
    </location>
</feature>
<feature type="compositionally biased region" description="Polar residues" evidence="1">
    <location>
        <begin position="321"/>
        <end position="332"/>
    </location>
</feature>
<dbReference type="PANTHER" id="PTHR40465">
    <property type="entry name" value="CHROMOSOME 1, WHOLE GENOME SHOTGUN SEQUENCE"/>
    <property type="match status" value="1"/>
</dbReference>
<evidence type="ECO:0000313" key="4">
    <source>
        <dbReference type="EMBL" id="KIM22940.1"/>
    </source>
</evidence>
<feature type="transmembrane region" description="Helical" evidence="2">
    <location>
        <begin position="255"/>
        <end position="273"/>
    </location>
</feature>
<accession>A0A0C3AE58</accession>
<feature type="domain" description="DUF6534" evidence="3">
    <location>
        <begin position="188"/>
        <end position="277"/>
    </location>
</feature>
<keyword evidence="2" id="KW-0472">Membrane</keyword>
<feature type="transmembrane region" description="Helical" evidence="2">
    <location>
        <begin position="187"/>
        <end position="204"/>
    </location>
</feature>
<sequence>MSVPPSPQEYLQYLITHKDTVLAPWVAGCVADLYAAGIFTSMVVRYFSRSDVPKDSNKTRMFVVLVAVLSAYKSAAALYILFLFSVILSGDQVRLTVATLTNVVLVTSSLTTQFVDLAVQSYYVALLWQIFRLDGGRRFHPSLRWGLFAGICLLAILGVTMACLAVAEMLSLRFLNVPEYLATQLAASFLCDAFISIGTVYCLLKSNRYSANDRNRSMFNKIARLIALSAAIPAVCALLNVSIVAANVFYNRWHVFFDFALSKAFAISFMWTIETRRNIRHAETIERNSDHTGPNQSPHHLSQAFFESRFAATVQIPPLAQTTIEMGNPQQQRPRDNMRDRQSISGSGHSGHGNFLDMKT</sequence>
<gene>
    <name evidence="4" type="ORF">M408DRAFT_28291</name>
</gene>
<keyword evidence="5" id="KW-1185">Reference proteome</keyword>
<evidence type="ECO:0000256" key="1">
    <source>
        <dbReference type="SAM" id="MobiDB-lite"/>
    </source>
</evidence>
<feature type="compositionally biased region" description="Basic and acidic residues" evidence="1">
    <location>
        <begin position="333"/>
        <end position="342"/>
    </location>
</feature>
<name>A0A0C3AE58_SERVB</name>
<dbReference type="PANTHER" id="PTHR40465:SF1">
    <property type="entry name" value="DUF6534 DOMAIN-CONTAINING PROTEIN"/>
    <property type="match status" value="1"/>
</dbReference>
<dbReference type="HOGENOM" id="CLU_769790_0_0_1"/>
<dbReference type="OrthoDB" id="3268841at2759"/>
<feature type="transmembrane region" description="Helical" evidence="2">
    <location>
        <begin position="20"/>
        <end position="40"/>
    </location>
</feature>
<dbReference type="Proteomes" id="UP000054097">
    <property type="component" value="Unassembled WGS sequence"/>
</dbReference>
<evidence type="ECO:0000256" key="2">
    <source>
        <dbReference type="SAM" id="Phobius"/>
    </source>
</evidence>
<feature type="transmembrane region" description="Helical" evidence="2">
    <location>
        <begin position="61"/>
        <end position="90"/>
    </location>
</feature>
<evidence type="ECO:0000259" key="3">
    <source>
        <dbReference type="Pfam" id="PF20152"/>
    </source>
</evidence>
<dbReference type="STRING" id="933852.A0A0C3AE58"/>
<reference evidence="4 5" key="1">
    <citation type="submission" date="2014-04" db="EMBL/GenBank/DDBJ databases">
        <authorList>
            <consortium name="DOE Joint Genome Institute"/>
            <person name="Kuo A."/>
            <person name="Zuccaro A."/>
            <person name="Kohler A."/>
            <person name="Nagy L.G."/>
            <person name="Floudas D."/>
            <person name="Copeland A."/>
            <person name="Barry K.W."/>
            <person name="Cichocki N."/>
            <person name="Veneault-Fourrey C."/>
            <person name="LaButti K."/>
            <person name="Lindquist E.A."/>
            <person name="Lipzen A."/>
            <person name="Lundell T."/>
            <person name="Morin E."/>
            <person name="Murat C."/>
            <person name="Sun H."/>
            <person name="Tunlid A."/>
            <person name="Henrissat B."/>
            <person name="Grigoriev I.V."/>
            <person name="Hibbett D.S."/>
            <person name="Martin F."/>
            <person name="Nordberg H.P."/>
            <person name="Cantor M.N."/>
            <person name="Hua S.X."/>
        </authorList>
    </citation>
    <scope>NUCLEOTIDE SEQUENCE [LARGE SCALE GENOMIC DNA]</scope>
    <source>
        <strain evidence="4 5">MAFF 305830</strain>
    </source>
</reference>
<organism evidence="4 5">
    <name type="scientific">Serendipita vermifera MAFF 305830</name>
    <dbReference type="NCBI Taxonomy" id="933852"/>
    <lineage>
        <taxon>Eukaryota</taxon>
        <taxon>Fungi</taxon>
        <taxon>Dikarya</taxon>
        <taxon>Basidiomycota</taxon>
        <taxon>Agaricomycotina</taxon>
        <taxon>Agaricomycetes</taxon>
        <taxon>Sebacinales</taxon>
        <taxon>Serendipitaceae</taxon>
        <taxon>Serendipita</taxon>
    </lineage>
</organism>